<dbReference type="SUPFAM" id="SSF55608">
    <property type="entry name" value="Homing endonucleases"/>
    <property type="match status" value="1"/>
</dbReference>
<dbReference type="GO" id="GO:0004519">
    <property type="term" value="F:endonuclease activity"/>
    <property type="evidence" value="ECO:0007669"/>
    <property type="project" value="InterPro"/>
</dbReference>
<dbReference type="EMBL" id="MK820635">
    <property type="protein sequence ID" value="QCW06915.1"/>
    <property type="molecule type" value="Genomic_DNA"/>
</dbReference>
<reference evidence="2" key="1">
    <citation type="submission" date="2019-04" db="EMBL/GenBank/DDBJ databases">
        <authorList>
            <person name="Yu Z."/>
            <person name="Deng C."/>
        </authorList>
    </citation>
    <scope>NUCLEOTIDE SEQUENCE</scope>
</reference>
<dbReference type="InterPro" id="IPR027434">
    <property type="entry name" value="Homing_endonucl"/>
</dbReference>
<gene>
    <name evidence="2" type="primary">orf107</name>
</gene>
<protein>
    <recommendedName>
        <fullName evidence="1">Homing endonuclease LAGLIDADG domain-containing protein</fullName>
    </recommendedName>
</protein>
<geneLocation type="mitochondrion" evidence="2"/>
<name>A0A4Y5MZA7_9PEZI</name>
<evidence type="ECO:0000313" key="2">
    <source>
        <dbReference type="EMBL" id="QCW06915.1"/>
    </source>
</evidence>
<accession>A0A4Y5MZA7</accession>
<organism evidence="2">
    <name type="scientific">Orbilia brochopaga</name>
    <dbReference type="NCBI Taxonomy" id="3140254"/>
    <lineage>
        <taxon>Eukaryota</taxon>
        <taxon>Fungi</taxon>
        <taxon>Dikarya</taxon>
        <taxon>Ascomycota</taxon>
        <taxon>Pezizomycotina</taxon>
        <taxon>Orbiliomycetes</taxon>
        <taxon>Orbiliales</taxon>
        <taxon>Orbiliaceae</taxon>
        <taxon>Orbilia</taxon>
    </lineage>
</organism>
<sequence length="107" mass="13100">MQLIAEYLKRKVLIIEREKTSYVEKAYEIRTDNFESKVKLFEYLNKFPLFGYKYYAQLNIEKIHLVVANKEHLTIEGKNKIKEYNNFVKYDSTLNYTWDHLNKFYNN</sequence>
<evidence type="ECO:0000259" key="1">
    <source>
        <dbReference type="Pfam" id="PF00961"/>
    </source>
</evidence>
<dbReference type="Pfam" id="PF00961">
    <property type="entry name" value="LAGLIDADG_1"/>
    <property type="match status" value="1"/>
</dbReference>
<dbReference type="Gene3D" id="3.10.28.10">
    <property type="entry name" value="Homing endonucleases"/>
    <property type="match status" value="1"/>
</dbReference>
<dbReference type="AlphaFoldDB" id="A0A4Y5MZA7"/>
<feature type="domain" description="Homing endonuclease LAGLIDADG" evidence="1">
    <location>
        <begin position="1"/>
        <end position="64"/>
    </location>
</feature>
<dbReference type="InterPro" id="IPR004860">
    <property type="entry name" value="LAGLIDADG_dom"/>
</dbReference>
<proteinExistence type="predicted"/>
<keyword evidence="2" id="KW-0496">Mitochondrion</keyword>